<name>A0ACB9HBL5_CICIN</name>
<reference evidence="1 2" key="2">
    <citation type="journal article" date="2022" name="Mol. Ecol. Resour.">
        <title>The genomes of chicory, endive, great burdock and yacon provide insights into Asteraceae paleo-polyploidization history and plant inulin production.</title>
        <authorList>
            <person name="Fan W."/>
            <person name="Wang S."/>
            <person name="Wang H."/>
            <person name="Wang A."/>
            <person name="Jiang F."/>
            <person name="Liu H."/>
            <person name="Zhao H."/>
            <person name="Xu D."/>
            <person name="Zhang Y."/>
        </authorList>
    </citation>
    <scope>NUCLEOTIDE SEQUENCE [LARGE SCALE GENOMIC DNA]</scope>
    <source>
        <strain evidence="2">cv. Punajuju</strain>
        <tissue evidence="1">Leaves</tissue>
    </source>
</reference>
<keyword evidence="2" id="KW-1185">Reference proteome</keyword>
<dbReference type="EMBL" id="CM042009">
    <property type="protein sequence ID" value="KAI3792641.1"/>
    <property type="molecule type" value="Genomic_DNA"/>
</dbReference>
<organism evidence="1 2">
    <name type="scientific">Cichorium intybus</name>
    <name type="common">Chicory</name>
    <dbReference type="NCBI Taxonomy" id="13427"/>
    <lineage>
        <taxon>Eukaryota</taxon>
        <taxon>Viridiplantae</taxon>
        <taxon>Streptophyta</taxon>
        <taxon>Embryophyta</taxon>
        <taxon>Tracheophyta</taxon>
        <taxon>Spermatophyta</taxon>
        <taxon>Magnoliopsida</taxon>
        <taxon>eudicotyledons</taxon>
        <taxon>Gunneridae</taxon>
        <taxon>Pentapetalae</taxon>
        <taxon>asterids</taxon>
        <taxon>campanulids</taxon>
        <taxon>Asterales</taxon>
        <taxon>Asteraceae</taxon>
        <taxon>Cichorioideae</taxon>
        <taxon>Cichorieae</taxon>
        <taxon>Cichoriinae</taxon>
        <taxon>Cichorium</taxon>
    </lineage>
</organism>
<sequence length="102" mass="11540">MVVFYVISLFVLTSGVLESDEEDEGKFVILHGRRGSTVKSNDPGPKNSSLDLERDRVYKGKMVILHGLNTQLLVLSLTIQGRKKNHMFCSVQVNTMLWVKFV</sequence>
<dbReference type="Proteomes" id="UP001055811">
    <property type="component" value="Linkage Group LG01"/>
</dbReference>
<reference evidence="2" key="1">
    <citation type="journal article" date="2022" name="Mol. Ecol. Resour.">
        <title>The genomes of chicory, endive, great burdock and yacon provide insights into Asteraceae palaeo-polyploidization history and plant inulin production.</title>
        <authorList>
            <person name="Fan W."/>
            <person name="Wang S."/>
            <person name="Wang H."/>
            <person name="Wang A."/>
            <person name="Jiang F."/>
            <person name="Liu H."/>
            <person name="Zhao H."/>
            <person name="Xu D."/>
            <person name="Zhang Y."/>
        </authorList>
    </citation>
    <scope>NUCLEOTIDE SEQUENCE [LARGE SCALE GENOMIC DNA]</scope>
    <source>
        <strain evidence="2">cv. Punajuju</strain>
    </source>
</reference>
<protein>
    <submittedName>
        <fullName evidence="1">Uncharacterized protein</fullName>
    </submittedName>
</protein>
<evidence type="ECO:0000313" key="2">
    <source>
        <dbReference type="Proteomes" id="UP001055811"/>
    </source>
</evidence>
<evidence type="ECO:0000313" key="1">
    <source>
        <dbReference type="EMBL" id="KAI3792641.1"/>
    </source>
</evidence>
<proteinExistence type="predicted"/>
<gene>
    <name evidence="1" type="ORF">L2E82_06528</name>
</gene>
<comment type="caution">
    <text evidence="1">The sequence shown here is derived from an EMBL/GenBank/DDBJ whole genome shotgun (WGS) entry which is preliminary data.</text>
</comment>
<accession>A0ACB9HBL5</accession>